<keyword evidence="4" id="KW-1185">Reference proteome</keyword>
<name>A0A1Q9EZ33_SYMMI</name>
<reference evidence="3 4" key="1">
    <citation type="submission" date="2016-02" db="EMBL/GenBank/DDBJ databases">
        <title>Genome analysis of coral dinoflagellate symbionts highlights evolutionary adaptations to a symbiotic lifestyle.</title>
        <authorList>
            <person name="Aranda M."/>
            <person name="Li Y."/>
            <person name="Liew Y.J."/>
            <person name="Baumgarten S."/>
            <person name="Simakov O."/>
            <person name="Wilson M."/>
            <person name="Piel J."/>
            <person name="Ashoor H."/>
            <person name="Bougouffa S."/>
            <person name="Bajic V.B."/>
            <person name="Ryu T."/>
            <person name="Ravasi T."/>
            <person name="Bayer T."/>
            <person name="Micklem G."/>
            <person name="Kim H."/>
            <person name="Bhak J."/>
            <person name="Lajeunesse T.C."/>
            <person name="Voolstra C.R."/>
        </authorList>
    </citation>
    <scope>NUCLEOTIDE SEQUENCE [LARGE SCALE GENOMIC DNA]</scope>
    <source>
        <strain evidence="3 4">CCMP2467</strain>
    </source>
</reference>
<feature type="region of interest" description="Disordered" evidence="1">
    <location>
        <begin position="96"/>
        <end position="115"/>
    </location>
</feature>
<evidence type="ECO:0000256" key="1">
    <source>
        <dbReference type="SAM" id="MobiDB-lite"/>
    </source>
</evidence>
<dbReference type="AlphaFoldDB" id="A0A1Q9EZ33"/>
<keyword evidence="2" id="KW-0812">Transmembrane</keyword>
<proteinExistence type="predicted"/>
<gene>
    <name evidence="3" type="ORF">AK812_SmicGene3422</name>
</gene>
<organism evidence="3 4">
    <name type="scientific">Symbiodinium microadriaticum</name>
    <name type="common">Dinoflagellate</name>
    <name type="synonym">Zooxanthella microadriatica</name>
    <dbReference type="NCBI Taxonomy" id="2951"/>
    <lineage>
        <taxon>Eukaryota</taxon>
        <taxon>Sar</taxon>
        <taxon>Alveolata</taxon>
        <taxon>Dinophyceae</taxon>
        <taxon>Suessiales</taxon>
        <taxon>Symbiodiniaceae</taxon>
        <taxon>Symbiodinium</taxon>
    </lineage>
</organism>
<dbReference type="Proteomes" id="UP000186817">
    <property type="component" value="Unassembled WGS sequence"/>
</dbReference>
<accession>A0A1Q9EZ33</accession>
<evidence type="ECO:0000313" key="3">
    <source>
        <dbReference type="EMBL" id="OLQ12623.1"/>
    </source>
</evidence>
<comment type="caution">
    <text evidence="3">The sequence shown here is derived from an EMBL/GenBank/DDBJ whole genome shotgun (WGS) entry which is preliminary data.</text>
</comment>
<dbReference type="EMBL" id="LSRX01000040">
    <property type="protein sequence ID" value="OLQ12623.1"/>
    <property type="molecule type" value="Genomic_DNA"/>
</dbReference>
<dbReference type="OrthoDB" id="10275705at2759"/>
<evidence type="ECO:0000313" key="4">
    <source>
        <dbReference type="Proteomes" id="UP000186817"/>
    </source>
</evidence>
<sequence length="357" mass="38085">MDDEHLPQAPPGQMEYKVSVSEWLLNFTSAAYLLQDRDDDSHIPLPIEVHANQYTGGRMRAISRNPETFKEALQEREFLVAQPVAHNAQPNPHNLLVGKQNLAKGGKGGKSSKGKDKGMFALDSLSWATGKIFQYEALLIAEDLRLPAVRCFATVATRLELGWCYLLISFVTTTAEIVAYAGSSLPAQILKGNLVALVVYPALGAMIHLAGMKDTASGQATLFARSAGLSDLQVASVVRWDIDSLHPEKGTTKACRGWSLAALCLIVNAATSLILLRQLPALSRGIVDAAEFDIGGESQGLAEAASSPGVRRFSSLASAEHGYLLFATGVSVLLLELSTLMQGAMVGLASLLVLVGS</sequence>
<keyword evidence="2" id="KW-0472">Membrane</keyword>
<evidence type="ECO:0000256" key="2">
    <source>
        <dbReference type="SAM" id="Phobius"/>
    </source>
</evidence>
<keyword evidence="2" id="KW-1133">Transmembrane helix</keyword>
<protein>
    <submittedName>
        <fullName evidence="3">Uncharacterized protein</fullName>
    </submittedName>
</protein>
<feature type="transmembrane region" description="Helical" evidence="2">
    <location>
        <begin position="257"/>
        <end position="276"/>
    </location>
</feature>
<feature type="transmembrane region" description="Helical" evidence="2">
    <location>
        <begin position="322"/>
        <end position="355"/>
    </location>
</feature>